<gene>
    <name evidence="1" type="ORF">BDY19DRAFT_997177</name>
</gene>
<proteinExistence type="predicted"/>
<name>A0ACB8TSV3_9APHY</name>
<sequence length="305" mass="33358">MSVLSPDDAFAMAELASAATVWPVSLLSPGCSYFDTALPPLACSNDYVRFFPGRPVMLTWTPEEVVEMGVGHRLESVDVASNRGMIIIYLARTSFKVGVRLVIPLERYWGAYARVSLPLPISRSTDLTHLMILSAWFRFFFQDPLPPFEMCLIPQDCDCSHVADDDAWFGDHVPLSPFPFPIHGPGLSYNDRSFMSPSPNAGVSIPQSIASTLPAVARSFLVKDRPTVPRSPPPPPPPSQSSSSPAPAPVEAFHLRLRRGYQADRSPSRSCSLSGHSSSPPTRRLRSSRVNGSGIRSTLSGRARH</sequence>
<protein>
    <submittedName>
        <fullName evidence="1">Uncharacterized protein</fullName>
    </submittedName>
</protein>
<evidence type="ECO:0000313" key="1">
    <source>
        <dbReference type="EMBL" id="KAI0085112.1"/>
    </source>
</evidence>
<dbReference type="Proteomes" id="UP001055072">
    <property type="component" value="Unassembled WGS sequence"/>
</dbReference>
<reference evidence="1" key="1">
    <citation type="journal article" date="2021" name="Environ. Microbiol.">
        <title>Gene family expansions and transcriptome signatures uncover fungal adaptations to wood decay.</title>
        <authorList>
            <person name="Hage H."/>
            <person name="Miyauchi S."/>
            <person name="Viragh M."/>
            <person name="Drula E."/>
            <person name="Min B."/>
            <person name="Chaduli D."/>
            <person name="Navarro D."/>
            <person name="Favel A."/>
            <person name="Norest M."/>
            <person name="Lesage-Meessen L."/>
            <person name="Balint B."/>
            <person name="Merenyi Z."/>
            <person name="de Eugenio L."/>
            <person name="Morin E."/>
            <person name="Martinez A.T."/>
            <person name="Baldrian P."/>
            <person name="Stursova M."/>
            <person name="Martinez M.J."/>
            <person name="Novotny C."/>
            <person name="Magnuson J.K."/>
            <person name="Spatafora J.W."/>
            <person name="Maurice S."/>
            <person name="Pangilinan J."/>
            <person name="Andreopoulos W."/>
            <person name="LaButti K."/>
            <person name="Hundley H."/>
            <person name="Na H."/>
            <person name="Kuo A."/>
            <person name="Barry K."/>
            <person name="Lipzen A."/>
            <person name="Henrissat B."/>
            <person name="Riley R."/>
            <person name="Ahrendt S."/>
            <person name="Nagy L.G."/>
            <person name="Grigoriev I.V."/>
            <person name="Martin F."/>
            <person name="Rosso M.N."/>
        </authorList>
    </citation>
    <scope>NUCLEOTIDE SEQUENCE</scope>
    <source>
        <strain evidence="1">CBS 384.51</strain>
    </source>
</reference>
<keyword evidence="2" id="KW-1185">Reference proteome</keyword>
<accession>A0ACB8TSV3</accession>
<organism evidence="1 2">
    <name type="scientific">Irpex rosettiformis</name>
    <dbReference type="NCBI Taxonomy" id="378272"/>
    <lineage>
        <taxon>Eukaryota</taxon>
        <taxon>Fungi</taxon>
        <taxon>Dikarya</taxon>
        <taxon>Basidiomycota</taxon>
        <taxon>Agaricomycotina</taxon>
        <taxon>Agaricomycetes</taxon>
        <taxon>Polyporales</taxon>
        <taxon>Irpicaceae</taxon>
        <taxon>Irpex</taxon>
    </lineage>
</organism>
<evidence type="ECO:0000313" key="2">
    <source>
        <dbReference type="Proteomes" id="UP001055072"/>
    </source>
</evidence>
<dbReference type="EMBL" id="MU274935">
    <property type="protein sequence ID" value="KAI0085112.1"/>
    <property type="molecule type" value="Genomic_DNA"/>
</dbReference>
<comment type="caution">
    <text evidence="1">The sequence shown here is derived from an EMBL/GenBank/DDBJ whole genome shotgun (WGS) entry which is preliminary data.</text>
</comment>